<evidence type="ECO:0000256" key="1">
    <source>
        <dbReference type="ARBA" id="ARBA00022679"/>
    </source>
</evidence>
<dbReference type="InterPro" id="IPR008278">
    <property type="entry name" value="4-PPantetheinyl_Trfase_dom"/>
</dbReference>
<sequence>MPLLVEHCLPLWGIWKIEESSDELLKLLENKQPYYSFVTDTMTEARKREWLASRVLVKRLLGFEPDISYTDAGAPFLVGLSKRISISHTKGFAAVILSDNPAAGIDIEYMSDRVKKIRTRFMSASEDSQIDAHYETEHLLVYWSAKETLFKMIGQSDVDFKEHLQIHPFRYSNEGVFLATERRTKKNESFKIHFFVTQEFVLTRSE</sequence>
<dbReference type="Pfam" id="PF01648">
    <property type="entry name" value="ACPS"/>
    <property type="match status" value="1"/>
</dbReference>
<accession>A0A1T5CPC8</accession>
<keyword evidence="1 3" id="KW-0808">Transferase</keyword>
<dbReference type="Proteomes" id="UP000190852">
    <property type="component" value="Unassembled WGS sequence"/>
</dbReference>
<dbReference type="Gene3D" id="3.90.470.20">
    <property type="entry name" value="4'-phosphopantetheinyl transferase domain"/>
    <property type="match status" value="1"/>
</dbReference>
<dbReference type="SUPFAM" id="SSF56214">
    <property type="entry name" value="4'-phosphopantetheinyl transferase"/>
    <property type="match status" value="2"/>
</dbReference>
<protein>
    <submittedName>
        <fullName evidence="3">Phosphopantetheinyl transferase</fullName>
    </submittedName>
</protein>
<dbReference type="InterPro" id="IPR037143">
    <property type="entry name" value="4-PPantetheinyl_Trfase_dom_sf"/>
</dbReference>
<reference evidence="4" key="1">
    <citation type="submission" date="2017-02" db="EMBL/GenBank/DDBJ databases">
        <authorList>
            <person name="Varghese N."/>
            <person name="Submissions S."/>
        </authorList>
    </citation>
    <scope>NUCLEOTIDE SEQUENCE [LARGE SCALE GENOMIC DNA]</scope>
    <source>
        <strain evidence="4">DSM 24967</strain>
    </source>
</reference>
<dbReference type="AlphaFoldDB" id="A0A1T5CPC8"/>
<dbReference type="GO" id="GO:0000287">
    <property type="term" value="F:magnesium ion binding"/>
    <property type="evidence" value="ECO:0007669"/>
    <property type="project" value="InterPro"/>
</dbReference>
<organism evidence="3 4">
    <name type="scientific">Parabacteroides chartae</name>
    <dbReference type="NCBI Taxonomy" id="1037355"/>
    <lineage>
        <taxon>Bacteria</taxon>
        <taxon>Pseudomonadati</taxon>
        <taxon>Bacteroidota</taxon>
        <taxon>Bacteroidia</taxon>
        <taxon>Bacteroidales</taxon>
        <taxon>Tannerellaceae</taxon>
        <taxon>Parabacteroides</taxon>
    </lineage>
</organism>
<dbReference type="GO" id="GO:0008897">
    <property type="term" value="F:holo-[acyl-carrier-protein] synthase activity"/>
    <property type="evidence" value="ECO:0007669"/>
    <property type="project" value="InterPro"/>
</dbReference>
<gene>
    <name evidence="3" type="ORF">SAMN05660349_02020</name>
</gene>
<dbReference type="EMBL" id="FUYQ01000013">
    <property type="protein sequence ID" value="SKB61322.1"/>
    <property type="molecule type" value="Genomic_DNA"/>
</dbReference>
<keyword evidence="4" id="KW-1185">Reference proteome</keyword>
<evidence type="ECO:0000313" key="4">
    <source>
        <dbReference type="Proteomes" id="UP000190852"/>
    </source>
</evidence>
<proteinExistence type="predicted"/>
<feature type="domain" description="4'-phosphopantetheinyl transferase" evidence="2">
    <location>
        <begin position="104"/>
        <end position="177"/>
    </location>
</feature>
<dbReference type="RefSeq" id="WP_079683523.1">
    <property type="nucleotide sequence ID" value="NZ_FUYQ01000013.1"/>
</dbReference>
<name>A0A1T5CPC8_9BACT</name>
<evidence type="ECO:0000313" key="3">
    <source>
        <dbReference type="EMBL" id="SKB61322.1"/>
    </source>
</evidence>
<evidence type="ECO:0000259" key="2">
    <source>
        <dbReference type="Pfam" id="PF01648"/>
    </source>
</evidence>